<evidence type="ECO:0000256" key="1">
    <source>
        <dbReference type="SAM" id="MobiDB-lite"/>
    </source>
</evidence>
<proteinExistence type="predicted"/>
<dbReference type="AlphaFoldDB" id="A0A974CUU8"/>
<reference evidence="3" key="1">
    <citation type="journal article" date="2016" name="Nature">
        <title>Genome evolution in the allotetraploid frog Xenopus laevis.</title>
        <authorList>
            <person name="Session A.M."/>
            <person name="Uno Y."/>
            <person name="Kwon T."/>
            <person name="Chapman J.A."/>
            <person name="Toyoda A."/>
            <person name="Takahashi S."/>
            <person name="Fukui A."/>
            <person name="Hikosaka A."/>
            <person name="Suzuki A."/>
            <person name="Kondo M."/>
            <person name="van Heeringen S.J."/>
            <person name="Quigley I."/>
            <person name="Heinz S."/>
            <person name="Ogino H."/>
            <person name="Ochi H."/>
            <person name="Hellsten U."/>
            <person name="Lyons J.B."/>
            <person name="Simakov O."/>
            <person name="Putnam N."/>
            <person name="Stites J."/>
            <person name="Kuroki Y."/>
            <person name="Tanaka T."/>
            <person name="Michiue T."/>
            <person name="Watanabe M."/>
            <person name="Bogdanovic O."/>
            <person name="Lister R."/>
            <person name="Georgiou G."/>
            <person name="Paranjpe S.S."/>
            <person name="van Kruijsbergen I."/>
            <person name="Shu S."/>
            <person name="Carlson J."/>
            <person name="Kinoshita T."/>
            <person name="Ohta Y."/>
            <person name="Mawaribuchi S."/>
            <person name="Jenkins J."/>
            <person name="Grimwood J."/>
            <person name="Schmutz J."/>
            <person name="Mitros T."/>
            <person name="Mozaffari S.V."/>
            <person name="Suzuki Y."/>
            <person name="Haramoto Y."/>
            <person name="Yamamoto T.S."/>
            <person name="Takagi C."/>
            <person name="Heald R."/>
            <person name="Miller K."/>
            <person name="Haudenschild C."/>
            <person name="Kitzman J."/>
            <person name="Nakayama T."/>
            <person name="Izutsu Y."/>
            <person name="Robert J."/>
            <person name="Fortriede J."/>
            <person name="Burns K."/>
            <person name="Lotay V."/>
            <person name="Karimi K."/>
            <person name="Yasuoka Y."/>
            <person name="Dichmann D.S."/>
            <person name="Flajnik M.F."/>
            <person name="Houston D.W."/>
            <person name="Shendure J."/>
            <person name="DuPasquier L."/>
            <person name="Vize P.D."/>
            <person name="Zorn A.M."/>
            <person name="Ito M."/>
            <person name="Marcotte E.M."/>
            <person name="Wallingford J.B."/>
            <person name="Ito Y."/>
            <person name="Asashima M."/>
            <person name="Ueno N."/>
            <person name="Matsuda Y."/>
            <person name="Veenstra G.J."/>
            <person name="Fujiyama A."/>
            <person name="Harland R.M."/>
            <person name="Taira M."/>
            <person name="Rokhsar D.S."/>
        </authorList>
    </citation>
    <scope>NUCLEOTIDE SEQUENCE [LARGE SCALE GENOMIC DNA]</scope>
    <source>
        <strain evidence="3">J</strain>
    </source>
</reference>
<evidence type="ECO:0000313" key="3">
    <source>
        <dbReference type="Proteomes" id="UP000694892"/>
    </source>
</evidence>
<sequence length="114" mass="12636">MAHRGGRGQVRTPRYYSKGKTGVKSCPKKKPNAAHLNHILIQWSTVAGFFSRQSPIDHHLKKAPNMRRMSRDGGVPRDVRVCVTSSTACYQLGTSSYLLQTMLLEEAHSSASPL</sequence>
<dbReference type="Proteomes" id="UP000694892">
    <property type="component" value="Chromosome 5L"/>
</dbReference>
<protein>
    <submittedName>
        <fullName evidence="2">Uncharacterized protein</fullName>
    </submittedName>
</protein>
<gene>
    <name evidence="2" type="ORF">XELAEV_18027057mg</name>
</gene>
<feature type="region of interest" description="Disordered" evidence="1">
    <location>
        <begin position="1"/>
        <end position="30"/>
    </location>
</feature>
<organism evidence="2 3">
    <name type="scientific">Xenopus laevis</name>
    <name type="common">African clawed frog</name>
    <dbReference type="NCBI Taxonomy" id="8355"/>
    <lineage>
        <taxon>Eukaryota</taxon>
        <taxon>Metazoa</taxon>
        <taxon>Chordata</taxon>
        <taxon>Craniata</taxon>
        <taxon>Vertebrata</taxon>
        <taxon>Euteleostomi</taxon>
        <taxon>Amphibia</taxon>
        <taxon>Batrachia</taxon>
        <taxon>Anura</taxon>
        <taxon>Pipoidea</taxon>
        <taxon>Pipidae</taxon>
        <taxon>Xenopodinae</taxon>
        <taxon>Xenopus</taxon>
        <taxon>Xenopus</taxon>
    </lineage>
</organism>
<evidence type="ECO:0000313" key="2">
    <source>
        <dbReference type="EMBL" id="OCT80243.1"/>
    </source>
</evidence>
<accession>A0A974CUU8</accession>
<name>A0A974CUU8_XENLA</name>
<dbReference type="EMBL" id="CM004474">
    <property type="protein sequence ID" value="OCT80243.1"/>
    <property type="molecule type" value="Genomic_DNA"/>
</dbReference>